<evidence type="ECO:0000256" key="6">
    <source>
        <dbReference type="SAM" id="Phobius"/>
    </source>
</evidence>
<feature type="transmembrane region" description="Helical" evidence="6">
    <location>
        <begin position="93"/>
        <end position="115"/>
    </location>
</feature>
<comment type="subcellular location">
    <subcellularLocation>
        <location evidence="1">Membrane</location>
        <topology evidence="1">Multi-pass membrane protein</topology>
    </subcellularLocation>
</comment>
<feature type="transmembrane region" description="Helical" evidence="6">
    <location>
        <begin position="203"/>
        <end position="221"/>
    </location>
</feature>
<feature type="compositionally biased region" description="Basic and acidic residues" evidence="5">
    <location>
        <begin position="318"/>
        <end position="327"/>
    </location>
</feature>
<keyword evidence="8" id="KW-1185">Reference proteome</keyword>
<evidence type="ECO:0000256" key="4">
    <source>
        <dbReference type="ARBA" id="ARBA00023136"/>
    </source>
</evidence>
<feature type="transmembrane region" description="Helical" evidence="6">
    <location>
        <begin position="56"/>
        <end position="73"/>
    </location>
</feature>
<evidence type="ECO:0000313" key="8">
    <source>
        <dbReference type="Proteomes" id="UP001373714"/>
    </source>
</evidence>
<feature type="compositionally biased region" description="Basic and acidic residues" evidence="5">
    <location>
        <begin position="334"/>
        <end position="349"/>
    </location>
</feature>
<dbReference type="EMBL" id="JAVHNS010000003">
    <property type="protein sequence ID" value="KAK6360806.1"/>
    <property type="molecule type" value="Genomic_DNA"/>
</dbReference>
<keyword evidence="2 6" id="KW-0812">Transmembrane</keyword>
<evidence type="ECO:0000256" key="2">
    <source>
        <dbReference type="ARBA" id="ARBA00022692"/>
    </source>
</evidence>
<feature type="transmembrane region" description="Helical" evidence="6">
    <location>
        <begin position="162"/>
        <end position="183"/>
    </location>
</feature>
<dbReference type="PANTHER" id="PTHR31465:SF13">
    <property type="entry name" value="RTA1 DOMAIN PROTEIN-RELATED"/>
    <property type="match status" value="1"/>
</dbReference>
<proteinExistence type="predicted"/>
<accession>A0AAV9VI16</accession>
<dbReference type="GO" id="GO:0016020">
    <property type="term" value="C:membrane"/>
    <property type="evidence" value="ECO:0007669"/>
    <property type="project" value="UniProtKB-SubCell"/>
</dbReference>
<protein>
    <submittedName>
        <fullName evidence="7">Uncharacterized protein</fullName>
    </submittedName>
</protein>
<reference evidence="7 8" key="1">
    <citation type="submission" date="2019-10" db="EMBL/GenBank/DDBJ databases">
        <authorList>
            <person name="Palmer J.M."/>
        </authorList>
    </citation>
    <scope>NUCLEOTIDE SEQUENCE [LARGE SCALE GENOMIC DNA]</scope>
    <source>
        <strain evidence="7 8">TWF730</strain>
    </source>
</reference>
<dbReference type="Pfam" id="PF04479">
    <property type="entry name" value="RTA1"/>
    <property type="match status" value="1"/>
</dbReference>
<comment type="caution">
    <text evidence="7">The sequence shown here is derived from an EMBL/GenBank/DDBJ whole genome shotgun (WGS) entry which is preliminary data.</text>
</comment>
<evidence type="ECO:0000256" key="5">
    <source>
        <dbReference type="SAM" id="MobiDB-lite"/>
    </source>
</evidence>
<keyword evidence="4 6" id="KW-0472">Membrane</keyword>
<feature type="transmembrane region" description="Helical" evidence="6">
    <location>
        <begin position="127"/>
        <end position="150"/>
    </location>
</feature>
<feature type="transmembrane region" description="Helical" evidence="6">
    <location>
        <begin position="26"/>
        <end position="44"/>
    </location>
</feature>
<keyword evidence="3 6" id="KW-1133">Transmembrane helix</keyword>
<name>A0AAV9VI16_9PEZI</name>
<feature type="transmembrane region" description="Helical" evidence="6">
    <location>
        <begin position="236"/>
        <end position="255"/>
    </location>
</feature>
<evidence type="ECO:0000256" key="3">
    <source>
        <dbReference type="ARBA" id="ARBA00022989"/>
    </source>
</evidence>
<dbReference type="PANTHER" id="PTHR31465">
    <property type="entry name" value="PROTEIN RTA1-RELATED"/>
    <property type="match status" value="1"/>
</dbReference>
<organism evidence="7 8">
    <name type="scientific">Orbilia blumenaviensis</name>
    <dbReference type="NCBI Taxonomy" id="1796055"/>
    <lineage>
        <taxon>Eukaryota</taxon>
        <taxon>Fungi</taxon>
        <taxon>Dikarya</taxon>
        <taxon>Ascomycota</taxon>
        <taxon>Pezizomycotina</taxon>
        <taxon>Orbiliomycetes</taxon>
        <taxon>Orbiliales</taxon>
        <taxon>Orbiliaceae</taxon>
        <taxon>Orbilia</taxon>
    </lineage>
</organism>
<gene>
    <name evidence="7" type="ORF">TWF730_006928</name>
</gene>
<dbReference type="Proteomes" id="UP001373714">
    <property type="component" value="Unassembled WGS sequence"/>
</dbReference>
<sequence>MVKLGSGFCEYEPGKWSYWLYCPDETLPIVFAALFFISGIAHAYQAWQYKNKYMPIYTIGCVLITAGLALRAYCAHSHDLQSLGLLIPSQVFVYSGPPIFSAALYFVFARICYYVPHAAPITPYRIVRTFISLDGICELLVGAGTGMFVNTQAPERQKIGQGLLRAALILQVLLFIAFAYFAVKLQLNARRLGIDGKWKNALYTLYVCGLFVMIRCIYRLVEFFEGIPGHLLLHESYFYALECVPMIISTGYMNFMHVGRWLPKNSRIYLMKDGVTEAEGEGFHDNRPVWKKIADPYDIEGIFEGIKTLVLRVAGKKPKNDVSRRIGEDDEAQSDVKKSQTADLKDGGV</sequence>
<evidence type="ECO:0000256" key="1">
    <source>
        <dbReference type="ARBA" id="ARBA00004141"/>
    </source>
</evidence>
<dbReference type="AlphaFoldDB" id="A0AAV9VI16"/>
<feature type="region of interest" description="Disordered" evidence="5">
    <location>
        <begin position="317"/>
        <end position="349"/>
    </location>
</feature>
<dbReference type="InterPro" id="IPR007568">
    <property type="entry name" value="RTA1"/>
</dbReference>
<evidence type="ECO:0000313" key="7">
    <source>
        <dbReference type="EMBL" id="KAK6360806.1"/>
    </source>
</evidence>